<dbReference type="Pfam" id="PF00072">
    <property type="entry name" value="Response_reg"/>
    <property type="match status" value="1"/>
</dbReference>
<dbReference type="Proteomes" id="UP000294508">
    <property type="component" value="Unassembled WGS sequence"/>
</dbReference>
<evidence type="ECO:0000256" key="2">
    <source>
        <dbReference type="PROSITE-ProRule" id="PRU00169"/>
    </source>
</evidence>
<dbReference type="SUPFAM" id="SSF52172">
    <property type="entry name" value="CheY-like"/>
    <property type="match status" value="1"/>
</dbReference>
<accession>A0A4R2H3J3</accession>
<dbReference type="SMART" id="SM00448">
    <property type="entry name" value="REC"/>
    <property type="match status" value="1"/>
</dbReference>
<evidence type="ECO:0000313" key="5">
    <source>
        <dbReference type="Proteomes" id="UP000294508"/>
    </source>
</evidence>
<dbReference type="AlphaFoldDB" id="A0A4R2H3J3"/>
<comment type="caution">
    <text evidence="4">The sequence shown here is derived from an EMBL/GenBank/DDBJ whole genome shotgun (WGS) entry which is preliminary data.</text>
</comment>
<dbReference type="PANTHER" id="PTHR44591:SF3">
    <property type="entry name" value="RESPONSE REGULATORY DOMAIN-CONTAINING PROTEIN"/>
    <property type="match status" value="1"/>
</dbReference>
<dbReference type="InterPro" id="IPR001789">
    <property type="entry name" value="Sig_transdc_resp-reg_receiver"/>
</dbReference>
<dbReference type="GO" id="GO:0000160">
    <property type="term" value="P:phosphorelay signal transduction system"/>
    <property type="evidence" value="ECO:0007669"/>
    <property type="project" value="InterPro"/>
</dbReference>
<keyword evidence="1 2" id="KW-0597">Phosphoprotein</keyword>
<dbReference type="Gene3D" id="3.40.50.2300">
    <property type="match status" value="1"/>
</dbReference>
<dbReference type="OrthoDB" id="7352332at2"/>
<proteinExistence type="predicted"/>
<feature type="modified residue" description="4-aspartylphosphate" evidence="2">
    <location>
        <position position="65"/>
    </location>
</feature>
<name>A0A4R2H3J3_9ACTN</name>
<gene>
    <name evidence="4" type="ORF">EV652_113123</name>
</gene>
<dbReference type="InterPro" id="IPR050595">
    <property type="entry name" value="Bact_response_regulator"/>
</dbReference>
<evidence type="ECO:0000313" key="4">
    <source>
        <dbReference type="EMBL" id="TCO19724.1"/>
    </source>
</evidence>
<dbReference type="PROSITE" id="PS50110">
    <property type="entry name" value="RESPONSE_REGULATORY"/>
    <property type="match status" value="1"/>
</dbReference>
<dbReference type="InterPro" id="IPR058245">
    <property type="entry name" value="NreC/VraR/RcsB-like_REC"/>
</dbReference>
<evidence type="ECO:0000256" key="1">
    <source>
        <dbReference type="ARBA" id="ARBA00022553"/>
    </source>
</evidence>
<sequence>MRGRSLTVMLEHVVKCLIVDDSTAYLAAARRLLERQGFTVVGVASNGDEAVRSLDELRPDVVLVDIDLGGESGLEVAERLDGRPGSASTPIVLISTHAEEDFRDLIAESAAVGFIPKAELSAHAIEVLLGRAPDGPRGS</sequence>
<reference evidence="4 5" key="1">
    <citation type="journal article" date="2015" name="Stand. Genomic Sci.">
        <title>Genomic Encyclopedia of Bacterial and Archaeal Type Strains, Phase III: the genomes of soil and plant-associated and newly described type strains.</title>
        <authorList>
            <person name="Whitman W.B."/>
            <person name="Woyke T."/>
            <person name="Klenk H.P."/>
            <person name="Zhou Y."/>
            <person name="Lilburn T.G."/>
            <person name="Beck B.J."/>
            <person name="De Vos P."/>
            <person name="Vandamme P."/>
            <person name="Eisen J.A."/>
            <person name="Garrity G."/>
            <person name="Hugenholtz P."/>
            <person name="Kyrpides N.C."/>
        </authorList>
    </citation>
    <scope>NUCLEOTIDE SEQUENCE [LARGE SCALE GENOMIC DNA]</scope>
    <source>
        <strain evidence="4 5">VKM Ac-2572</strain>
    </source>
</reference>
<dbReference type="CDD" id="cd17535">
    <property type="entry name" value="REC_NarL-like"/>
    <property type="match status" value="1"/>
</dbReference>
<feature type="domain" description="Response regulatory" evidence="3">
    <location>
        <begin position="15"/>
        <end position="132"/>
    </location>
</feature>
<dbReference type="PANTHER" id="PTHR44591">
    <property type="entry name" value="STRESS RESPONSE REGULATOR PROTEIN 1"/>
    <property type="match status" value="1"/>
</dbReference>
<organism evidence="4 5">
    <name type="scientific">Kribbella steppae</name>
    <dbReference type="NCBI Taxonomy" id="2512223"/>
    <lineage>
        <taxon>Bacteria</taxon>
        <taxon>Bacillati</taxon>
        <taxon>Actinomycetota</taxon>
        <taxon>Actinomycetes</taxon>
        <taxon>Propionibacteriales</taxon>
        <taxon>Kribbellaceae</taxon>
        <taxon>Kribbella</taxon>
    </lineage>
</organism>
<protein>
    <submittedName>
        <fullName evidence="4">Response regulator receiver domain-containing protein</fullName>
    </submittedName>
</protein>
<dbReference type="InterPro" id="IPR011006">
    <property type="entry name" value="CheY-like_superfamily"/>
</dbReference>
<keyword evidence="5" id="KW-1185">Reference proteome</keyword>
<evidence type="ECO:0000259" key="3">
    <source>
        <dbReference type="PROSITE" id="PS50110"/>
    </source>
</evidence>
<dbReference type="EMBL" id="SLWN01000013">
    <property type="protein sequence ID" value="TCO19724.1"/>
    <property type="molecule type" value="Genomic_DNA"/>
</dbReference>